<protein>
    <submittedName>
        <fullName evidence="4">DUF2147 domain-containing protein</fullName>
    </submittedName>
</protein>
<accession>A0A2W5KLS1</accession>
<evidence type="ECO:0000256" key="2">
    <source>
        <dbReference type="SAM" id="SignalP"/>
    </source>
</evidence>
<sequence length="142" mass="15012">MIFDRLAIAAAALLVSSAAVHAAPAPSGLWSLSNGKAQIRISDCGGSLCATLVGLRKPNAKDGTPKRDRKNPDPALRGRPVIGLPLVDGMRFDGAQWSGRFYNPDDGRTYAGRISADGPNRLKLKGCVVGLLCKTQSLTRLD</sequence>
<feature type="region of interest" description="Disordered" evidence="1">
    <location>
        <begin position="57"/>
        <end position="78"/>
    </location>
</feature>
<dbReference type="EMBL" id="QFPN01000003">
    <property type="protein sequence ID" value="PZQ16989.1"/>
    <property type="molecule type" value="Genomic_DNA"/>
</dbReference>
<proteinExistence type="predicted"/>
<name>A0A2W5KLS1_ANCNO</name>
<evidence type="ECO:0000256" key="1">
    <source>
        <dbReference type="SAM" id="MobiDB-lite"/>
    </source>
</evidence>
<dbReference type="PANTHER" id="PTHR36919">
    <property type="entry name" value="BLR1215 PROTEIN"/>
    <property type="match status" value="1"/>
</dbReference>
<dbReference type="Proteomes" id="UP000249577">
    <property type="component" value="Unassembled WGS sequence"/>
</dbReference>
<dbReference type="PANTHER" id="PTHR36919:SF2">
    <property type="entry name" value="BLL6627 PROTEIN"/>
    <property type="match status" value="1"/>
</dbReference>
<feature type="signal peptide" evidence="2">
    <location>
        <begin position="1"/>
        <end position="22"/>
    </location>
</feature>
<comment type="caution">
    <text evidence="4">The sequence shown here is derived from an EMBL/GenBank/DDBJ whole genome shotgun (WGS) entry which is preliminary data.</text>
</comment>
<reference evidence="4 5" key="1">
    <citation type="submission" date="2017-08" db="EMBL/GenBank/DDBJ databases">
        <title>Infants hospitalized years apart are colonized by the same room-sourced microbial strains.</title>
        <authorList>
            <person name="Brooks B."/>
            <person name="Olm M.R."/>
            <person name="Firek B.A."/>
            <person name="Baker R."/>
            <person name="Thomas B.C."/>
            <person name="Morowitz M.J."/>
            <person name="Banfield J.F."/>
        </authorList>
    </citation>
    <scope>NUCLEOTIDE SEQUENCE [LARGE SCALE GENOMIC DNA]</scope>
    <source>
        <strain evidence="4">S2_005_003_R2_43</strain>
    </source>
</reference>
<feature type="chain" id="PRO_5016126583" evidence="2">
    <location>
        <begin position="23"/>
        <end position="142"/>
    </location>
</feature>
<dbReference type="Gene3D" id="2.40.128.520">
    <property type="match status" value="1"/>
</dbReference>
<evidence type="ECO:0000259" key="3">
    <source>
        <dbReference type="Pfam" id="PF09917"/>
    </source>
</evidence>
<evidence type="ECO:0000313" key="4">
    <source>
        <dbReference type="EMBL" id="PZQ16989.1"/>
    </source>
</evidence>
<dbReference type="Pfam" id="PF09917">
    <property type="entry name" value="DUF2147"/>
    <property type="match status" value="1"/>
</dbReference>
<keyword evidence="2" id="KW-0732">Signal</keyword>
<organism evidence="4 5">
    <name type="scientific">Ancylobacter novellus</name>
    <name type="common">Thiobacillus novellus</name>
    <dbReference type="NCBI Taxonomy" id="921"/>
    <lineage>
        <taxon>Bacteria</taxon>
        <taxon>Pseudomonadati</taxon>
        <taxon>Pseudomonadota</taxon>
        <taxon>Alphaproteobacteria</taxon>
        <taxon>Hyphomicrobiales</taxon>
        <taxon>Xanthobacteraceae</taxon>
        <taxon>Ancylobacter</taxon>
    </lineage>
</organism>
<feature type="domain" description="DUF2147" evidence="3">
    <location>
        <begin position="28"/>
        <end position="140"/>
    </location>
</feature>
<feature type="compositionally biased region" description="Basic and acidic residues" evidence="1">
    <location>
        <begin position="59"/>
        <end position="72"/>
    </location>
</feature>
<gene>
    <name evidence="4" type="ORF">DI565_06265</name>
</gene>
<evidence type="ECO:0000313" key="5">
    <source>
        <dbReference type="Proteomes" id="UP000249577"/>
    </source>
</evidence>
<dbReference type="InterPro" id="IPR019223">
    <property type="entry name" value="DUF2147"/>
</dbReference>
<dbReference type="AlphaFoldDB" id="A0A2W5KLS1"/>